<feature type="compositionally biased region" description="Basic and acidic residues" evidence="1">
    <location>
        <begin position="29"/>
        <end position="73"/>
    </location>
</feature>
<dbReference type="OrthoDB" id="1792985at2"/>
<evidence type="ECO:0000259" key="2">
    <source>
        <dbReference type="Pfam" id="PF02120"/>
    </source>
</evidence>
<dbReference type="STRING" id="1137280.D777_00564"/>
<feature type="region of interest" description="Disordered" evidence="1">
    <location>
        <begin position="330"/>
        <end position="371"/>
    </location>
</feature>
<evidence type="ECO:0000256" key="1">
    <source>
        <dbReference type="SAM" id="MobiDB-lite"/>
    </source>
</evidence>
<dbReference type="InterPro" id="IPR021136">
    <property type="entry name" value="Flagellar_hook_control-like_C"/>
</dbReference>
<reference evidence="3 4" key="1">
    <citation type="submission" date="2012-12" db="EMBL/GenBank/DDBJ databases">
        <title>Genome assembly of Marinobacter sp. AK21.</title>
        <authorList>
            <person name="Khatri I."/>
            <person name="Kumar R."/>
            <person name="Vaidya B."/>
            <person name="Subramanian S."/>
            <person name="Pinnaka A."/>
        </authorList>
    </citation>
    <scope>NUCLEOTIDE SEQUENCE [LARGE SCALE GENOMIC DNA]</scope>
    <source>
        <strain evidence="3 4">AK21</strain>
    </source>
</reference>
<dbReference type="AlphaFoldDB" id="A0A072NFP0"/>
<feature type="compositionally biased region" description="Gly residues" evidence="1">
    <location>
        <begin position="342"/>
        <end position="355"/>
    </location>
</feature>
<dbReference type="Proteomes" id="UP000035057">
    <property type="component" value="Unassembled WGS sequence"/>
</dbReference>
<dbReference type="InterPro" id="IPR038610">
    <property type="entry name" value="FliK-like_C_sf"/>
</dbReference>
<sequence length="384" mass="39818">MPQMVLPQAPAPAGAKETGSSKPVTGKDAGGESRYESVSRAEQERTERKRSERSEASQAKDEPRESETSRNDESVESPSDASATSETKHSENRADKATAKPGSVDEEAETTGDELTFVNLQTLLSPVTGEAKSAEGSAVKAAATEMSTPVGQQMAAKSLLGGPNAGKPGQSLPGVTQGLQLQEMISGSQGAESSRPVDASSLVASARFQGALDVASQAAGSQAAKVATEAAIPLRSYTTSIDLPVGHTEWGDKVVGKLSFLTARNMSVAEIHLTPPDMGPMEVKVKVHNEQANITVHAANPVVRDQLELNSHRLRDMLGEQGLSLAQFDVSDSPQQQTGEQSSGGEGHAAGGSGLASGVTESEAGITESGSLDLSWKGEVDVFA</sequence>
<keyword evidence="3" id="KW-0282">Flagellum</keyword>
<keyword evidence="4" id="KW-1185">Reference proteome</keyword>
<dbReference type="EMBL" id="ANIE01000003">
    <property type="protein sequence ID" value="KEF31930.1"/>
    <property type="molecule type" value="Genomic_DNA"/>
</dbReference>
<keyword evidence="3" id="KW-0969">Cilium</keyword>
<protein>
    <submittedName>
        <fullName evidence="3">Flagellar hook-length control protein FliK</fullName>
    </submittedName>
</protein>
<name>A0A072NFP0_9GAMM</name>
<dbReference type="Pfam" id="PF02120">
    <property type="entry name" value="Flg_hook"/>
    <property type="match status" value="1"/>
</dbReference>
<evidence type="ECO:0000313" key="4">
    <source>
        <dbReference type="Proteomes" id="UP000035057"/>
    </source>
</evidence>
<proteinExistence type="predicted"/>
<feature type="domain" description="Flagellar hook-length control protein-like C-terminal" evidence="2">
    <location>
        <begin position="263"/>
        <end position="337"/>
    </location>
</feature>
<dbReference type="InterPro" id="IPR052563">
    <property type="entry name" value="FliK"/>
</dbReference>
<organism evidence="3 4">
    <name type="scientific">Marinobacter nitratireducens</name>
    <dbReference type="NCBI Taxonomy" id="1137280"/>
    <lineage>
        <taxon>Bacteria</taxon>
        <taxon>Pseudomonadati</taxon>
        <taxon>Pseudomonadota</taxon>
        <taxon>Gammaproteobacteria</taxon>
        <taxon>Pseudomonadales</taxon>
        <taxon>Marinobacteraceae</taxon>
        <taxon>Marinobacter</taxon>
    </lineage>
</organism>
<dbReference type="RefSeq" id="WP_036128291.1">
    <property type="nucleotide sequence ID" value="NZ_ANIE01000003.1"/>
</dbReference>
<dbReference type="PANTHER" id="PTHR37533:SF2">
    <property type="entry name" value="FLAGELLAR HOOK-LENGTH CONTROL PROTEIN"/>
    <property type="match status" value="1"/>
</dbReference>
<feature type="compositionally biased region" description="Polar residues" evidence="1">
    <location>
        <begin position="76"/>
        <end position="85"/>
    </location>
</feature>
<dbReference type="Gene3D" id="3.30.750.140">
    <property type="match status" value="1"/>
</dbReference>
<accession>A0A072NFP0</accession>
<keyword evidence="3" id="KW-0966">Cell projection</keyword>
<comment type="caution">
    <text evidence="3">The sequence shown here is derived from an EMBL/GenBank/DDBJ whole genome shotgun (WGS) entry which is preliminary data.</text>
</comment>
<dbReference type="CDD" id="cd17470">
    <property type="entry name" value="T3SS_Flik_C"/>
    <property type="match status" value="1"/>
</dbReference>
<evidence type="ECO:0000313" key="3">
    <source>
        <dbReference type="EMBL" id="KEF31930.1"/>
    </source>
</evidence>
<feature type="compositionally biased region" description="Basic and acidic residues" evidence="1">
    <location>
        <begin position="86"/>
        <end position="98"/>
    </location>
</feature>
<feature type="region of interest" description="Disordered" evidence="1">
    <location>
        <begin position="1"/>
        <end position="117"/>
    </location>
</feature>
<gene>
    <name evidence="3" type="ORF">D777_00564</name>
</gene>
<dbReference type="PANTHER" id="PTHR37533">
    <property type="entry name" value="FLAGELLAR HOOK-LENGTH CONTROL PROTEIN"/>
    <property type="match status" value="1"/>
</dbReference>
<dbReference type="PATRIC" id="fig|1137280.3.peg.380"/>